<comment type="cofactor">
    <cofactor evidence="1">
        <name>Zn(2+)</name>
        <dbReference type="ChEBI" id="CHEBI:29105"/>
    </cofactor>
</comment>
<dbReference type="Proteomes" id="UP001162811">
    <property type="component" value="Unassembled WGS sequence"/>
</dbReference>
<evidence type="ECO:0000256" key="8">
    <source>
        <dbReference type="ARBA" id="ARBA00044772"/>
    </source>
</evidence>
<feature type="domain" description="Class II aldolase/adducin N-terminal" evidence="12">
    <location>
        <begin position="14"/>
        <end position="192"/>
    </location>
</feature>
<dbReference type="InterPro" id="IPR050013">
    <property type="entry name" value="OtnC"/>
</dbReference>
<dbReference type="SUPFAM" id="SSF53639">
    <property type="entry name" value="AraD/HMP-PK domain-like"/>
    <property type="match status" value="1"/>
</dbReference>
<reference evidence="13" key="1">
    <citation type="submission" date="2022-06" db="EMBL/GenBank/DDBJ databases">
        <authorList>
            <person name="Lu C.-H."/>
        </authorList>
    </citation>
    <scope>NUCLEOTIDE SEQUENCE</scope>
    <source>
        <strain evidence="13">21MJYT02-11</strain>
    </source>
</reference>
<keyword evidence="4" id="KW-0862">Zinc</keyword>
<name>A0ABT1AER3_9RALS</name>
<dbReference type="GO" id="GO:0016829">
    <property type="term" value="F:lyase activity"/>
    <property type="evidence" value="ECO:0007669"/>
    <property type="project" value="UniProtKB-KW"/>
</dbReference>
<comment type="caution">
    <text evidence="13">The sequence shown here is derived from an EMBL/GenBank/DDBJ whole genome shotgun (WGS) entry which is preliminary data.</text>
</comment>
<reference evidence="13" key="2">
    <citation type="journal article" date="2023" name="Front. Microbiol.">
        <title>Ralstonia chuxiongensis sp. nov., Ralstonia mojiangensis sp. nov., and Ralstonia soli sp. nov., isolated from tobacco fields, are three novel species in the family Burkholderiaceae.</title>
        <authorList>
            <person name="Lu C.H."/>
            <person name="Zhang Y.Y."/>
            <person name="Jiang N."/>
            <person name="Chen W."/>
            <person name="Shao X."/>
            <person name="Zhao Z.M."/>
            <person name="Lu W.L."/>
            <person name="Hu X."/>
            <person name="Xi Y.X."/>
            <person name="Zou S.Y."/>
            <person name="Wei Q.J."/>
            <person name="Lin Z.L."/>
            <person name="Gong L."/>
            <person name="Gai X.T."/>
            <person name="Zhang L.Q."/>
            <person name="Li J.Y."/>
            <person name="Jin Y."/>
            <person name="Xia Z.Y."/>
        </authorList>
    </citation>
    <scope>NUCLEOTIDE SEQUENCE</scope>
    <source>
        <strain evidence="13">21MJYT02-11</strain>
    </source>
</reference>
<dbReference type="EMBL" id="JAMXHT010000001">
    <property type="protein sequence ID" value="MCO5396851.1"/>
    <property type="molecule type" value="Genomic_DNA"/>
</dbReference>
<evidence type="ECO:0000256" key="1">
    <source>
        <dbReference type="ARBA" id="ARBA00001947"/>
    </source>
</evidence>
<evidence type="ECO:0000256" key="4">
    <source>
        <dbReference type="ARBA" id="ARBA00022833"/>
    </source>
</evidence>
<evidence type="ECO:0000313" key="14">
    <source>
        <dbReference type="Proteomes" id="UP001162811"/>
    </source>
</evidence>
<dbReference type="NCBIfam" id="NF006000">
    <property type="entry name" value="PRK08130.1"/>
    <property type="match status" value="1"/>
</dbReference>
<evidence type="ECO:0000256" key="9">
    <source>
        <dbReference type="ARBA" id="ARBA00044803"/>
    </source>
</evidence>
<keyword evidence="6" id="KW-0119">Carbohydrate metabolism</keyword>
<accession>A0ABT1AER3</accession>
<comment type="function">
    <text evidence="7">Catalyzes the decarboxylation of 3-oxo-tetronate 4-phosphate to dihydroxyacetone phosphate (DHAP) and CO(2).</text>
</comment>
<dbReference type="InterPro" id="IPR050197">
    <property type="entry name" value="Aldolase_class_II_sugar_metab"/>
</dbReference>
<comment type="catalytic activity">
    <reaction evidence="10">
        <text>3-dehydro-4-O-phospho-D-erythronate + H(+) = dihydroxyacetone phosphate + CO2</text>
        <dbReference type="Rhea" id="RHEA:52416"/>
        <dbReference type="ChEBI" id="CHEBI:15378"/>
        <dbReference type="ChEBI" id="CHEBI:16526"/>
        <dbReference type="ChEBI" id="CHEBI:57642"/>
        <dbReference type="ChEBI" id="CHEBI:136593"/>
        <dbReference type="EC" id="4.1.1.104"/>
    </reaction>
</comment>
<dbReference type="NCBIfam" id="NF043034">
    <property type="entry name" value="OxoTetrPhDc"/>
    <property type="match status" value="1"/>
</dbReference>
<proteinExistence type="inferred from homology"/>
<dbReference type="InterPro" id="IPR001303">
    <property type="entry name" value="Aldolase_II/adducin_N"/>
</dbReference>
<evidence type="ECO:0000256" key="5">
    <source>
        <dbReference type="ARBA" id="ARBA00023239"/>
    </source>
</evidence>
<keyword evidence="3" id="KW-0479">Metal-binding</keyword>
<evidence type="ECO:0000256" key="2">
    <source>
        <dbReference type="ARBA" id="ARBA00010037"/>
    </source>
</evidence>
<dbReference type="PANTHER" id="PTHR22789:SF0">
    <property type="entry name" value="3-OXO-TETRONATE 4-PHOSPHATE DECARBOXYLASE-RELATED"/>
    <property type="match status" value="1"/>
</dbReference>
<protein>
    <recommendedName>
        <fullName evidence="9">3-oxo-tetronate 4-phosphate decarboxylase</fullName>
        <ecNumber evidence="8">4.1.1.104</ecNumber>
    </recommendedName>
</protein>
<evidence type="ECO:0000256" key="3">
    <source>
        <dbReference type="ARBA" id="ARBA00022723"/>
    </source>
</evidence>
<comment type="similarity">
    <text evidence="2">Belongs to the aldolase class II family. AraD/FucA subfamily.</text>
</comment>
<dbReference type="EC" id="4.1.1.104" evidence="8"/>
<dbReference type="PANTHER" id="PTHR22789">
    <property type="entry name" value="FUCULOSE PHOSPHATE ALDOLASE"/>
    <property type="match status" value="1"/>
</dbReference>
<gene>
    <name evidence="13" type="ORF">NG900_01435</name>
</gene>
<evidence type="ECO:0000259" key="12">
    <source>
        <dbReference type="SMART" id="SM01007"/>
    </source>
</evidence>
<dbReference type="InterPro" id="IPR036409">
    <property type="entry name" value="Aldolase_II/adducin_N_sf"/>
</dbReference>
<keyword evidence="14" id="KW-1185">Reference proteome</keyword>
<dbReference type="Gene3D" id="3.40.225.10">
    <property type="entry name" value="Class II aldolase/adducin N-terminal domain"/>
    <property type="match status" value="1"/>
</dbReference>
<dbReference type="SMART" id="SM01007">
    <property type="entry name" value="Aldolase_II"/>
    <property type="match status" value="1"/>
</dbReference>
<dbReference type="RefSeq" id="WP_252675959.1">
    <property type="nucleotide sequence ID" value="NZ_JAMXHT010000001.1"/>
</dbReference>
<evidence type="ECO:0000256" key="6">
    <source>
        <dbReference type="ARBA" id="ARBA00023277"/>
    </source>
</evidence>
<organism evidence="13 14">
    <name type="scientific">Ralstonia soli</name>
    <dbReference type="NCBI Taxonomy" id="2953896"/>
    <lineage>
        <taxon>Bacteria</taxon>
        <taxon>Pseudomonadati</taxon>
        <taxon>Pseudomonadota</taxon>
        <taxon>Betaproteobacteria</taxon>
        <taxon>Burkholderiales</taxon>
        <taxon>Burkholderiaceae</taxon>
        <taxon>Ralstonia</taxon>
    </lineage>
</organism>
<evidence type="ECO:0000313" key="13">
    <source>
        <dbReference type="EMBL" id="MCO5396851.1"/>
    </source>
</evidence>
<dbReference type="Pfam" id="PF00596">
    <property type="entry name" value="Aldolase_II"/>
    <property type="match status" value="1"/>
</dbReference>
<comment type="catalytic activity">
    <reaction evidence="11">
        <text>3-dehydro-4-O-phospho-L-erythronate + H(+) = dihydroxyacetone phosphate + CO2</text>
        <dbReference type="Rhea" id="RHEA:52404"/>
        <dbReference type="ChEBI" id="CHEBI:15378"/>
        <dbReference type="ChEBI" id="CHEBI:16526"/>
        <dbReference type="ChEBI" id="CHEBI:57642"/>
        <dbReference type="ChEBI" id="CHEBI:136592"/>
        <dbReference type="EC" id="4.1.1.104"/>
    </reaction>
</comment>
<keyword evidence="5 13" id="KW-0456">Lyase</keyword>
<evidence type="ECO:0000256" key="7">
    <source>
        <dbReference type="ARBA" id="ARBA00044745"/>
    </source>
</evidence>
<evidence type="ECO:0000256" key="10">
    <source>
        <dbReference type="ARBA" id="ARBA00047520"/>
    </source>
</evidence>
<sequence length="217" mass="23475">MSAADIANENALREEIARVGQSLYARGYTVGTAGNISARLPDGWLITPTDACLGTLDPARIAKVSTAGEWVSGDKPSKTLALHRGIYDRNADAHAVVHTHSTHLVALTLAGVWREADVLPPITPYYVMKVGHVPLITYQRPGHPDVAAQIAALATDVRAVLLDRLGPVVWHSSASNAAYALEELEETAKLWLMTEPKPAPLSDTQIDELRQTFGARW</sequence>
<evidence type="ECO:0000256" key="11">
    <source>
        <dbReference type="ARBA" id="ARBA00048603"/>
    </source>
</evidence>